<reference evidence="1 2" key="1">
    <citation type="submission" date="2013-07" db="EMBL/GenBank/DDBJ databases">
        <title>Comparative Genomic and Metabolomic Analysis of Twelve Strains of Pseudoalteromonas luteoviolacea.</title>
        <authorList>
            <person name="Vynne N.G."/>
            <person name="Mansson M."/>
            <person name="Gram L."/>
        </authorList>
    </citation>
    <scope>NUCLEOTIDE SEQUENCE [LARGE SCALE GENOMIC DNA]</scope>
    <source>
        <strain evidence="1 2">NCIMB 1942</strain>
    </source>
</reference>
<evidence type="ECO:0000313" key="2">
    <source>
        <dbReference type="Proteomes" id="UP000076587"/>
    </source>
</evidence>
<gene>
    <name evidence="1" type="ORF">N482_20785</name>
</gene>
<accession>A0A162A151</accession>
<protein>
    <submittedName>
        <fullName evidence="1">Uncharacterized protein</fullName>
    </submittedName>
</protein>
<evidence type="ECO:0000313" key="1">
    <source>
        <dbReference type="EMBL" id="KZN41086.1"/>
    </source>
</evidence>
<sequence length="94" mass="10420">MSNVSILSIDLAKNVFQLLGIDQSGKPFLSKRLSRTKLYEALINLPTCEVVMEACSSSHYWGRVCLAAGHQGLKGKHLNGMPNCLVPARMNWFN</sequence>
<proteinExistence type="predicted"/>
<dbReference type="Proteomes" id="UP000076587">
    <property type="component" value="Unassembled WGS sequence"/>
</dbReference>
<dbReference type="OrthoDB" id="5289737at2"/>
<organism evidence="1 2">
    <name type="scientific">Pseudoalteromonas luteoviolacea NCIMB 1942</name>
    <dbReference type="NCBI Taxonomy" id="1365253"/>
    <lineage>
        <taxon>Bacteria</taxon>
        <taxon>Pseudomonadati</taxon>
        <taxon>Pseudomonadota</taxon>
        <taxon>Gammaproteobacteria</taxon>
        <taxon>Alteromonadales</taxon>
        <taxon>Pseudoalteromonadaceae</taxon>
        <taxon>Pseudoalteromonas</taxon>
    </lineage>
</organism>
<comment type="caution">
    <text evidence="1">The sequence shown here is derived from an EMBL/GenBank/DDBJ whole genome shotgun (WGS) entry which is preliminary data.</text>
</comment>
<dbReference type="PATRIC" id="fig|1365253.3.peg.5114"/>
<name>A0A162A151_9GAMM</name>
<dbReference type="AlphaFoldDB" id="A0A162A151"/>
<dbReference type="EMBL" id="AUXT01000218">
    <property type="protein sequence ID" value="KZN41086.1"/>
    <property type="molecule type" value="Genomic_DNA"/>
</dbReference>